<dbReference type="SMART" id="SM00091">
    <property type="entry name" value="PAS"/>
    <property type="match status" value="11"/>
</dbReference>
<dbReference type="Pfam" id="PF00989">
    <property type="entry name" value="PAS"/>
    <property type="match status" value="5"/>
</dbReference>
<dbReference type="InterPro" id="IPR013655">
    <property type="entry name" value="PAS_fold_3"/>
</dbReference>
<dbReference type="InterPro" id="IPR001610">
    <property type="entry name" value="PAC"/>
</dbReference>
<feature type="domain" description="PAS" evidence="1">
    <location>
        <begin position="633"/>
        <end position="703"/>
    </location>
</feature>
<dbReference type="STRING" id="40754.THII_1833"/>
<feature type="domain" description="PAS" evidence="1">
    <location>
        <begin position="21"/>
        <end position="74"/>
    </location>
</feature>
<dbReference type="InterPro" id="IPR000700">
    <property type="entry name" value="PAS-assoc_C"/>
</dbReference>
<dbReference type="PANTHER" id="PTHR44757">
    <property type="entry name" value="DIGUANYLATE CYCLASE DGCP"/>
    <property type="match status" value="1"/>
</dbReference>
<feature type="domain" description="PAS" evidence="1">
    <location>
        <begin position="272"/>
        <end position="315"/>
    </location>
</feature>
<dbReference type="InterPro" id="IPR013767">
    <property type="entry name" value="PAS_fold"/>
</dbReference>
<gene>
    <name evidence="3" type="ORF">THII_1833</name>
</gene>
<dbReference type="CDD" id="cd00130">
    <property type="entry name" value="PAS"/>
    <property type="match status" value="8"/>
</dbReference>
<protein>
    <submittedName>
        <fullName evidence="3">PAS domain S-box</fullName>
    </submittedName>
</protein>
<feature type="domain" description="PAS" evidence="1">
    <location>
        <begin position="1278"/>
        <end position="1332"/>
    </location>
</feature>
<dbReference type="SUPFAM" id="SSF55785">
    <property type="entry name" value="PYP-like sensor domain (PAS domain)"/>
    <property type="match status" value="11"/>
</dbReference>
<reference evidence="3" key="1">
    <citation type="journal article" date="2014" name="ISME J.">
        <title>Ecophysiology of Thioploca ingrica as revealed by the complete genome sequence supplemented with proteomic evidence.</title>
        <authorList>
            <person name="Kojima H."/>
            <person name="Ogura Y."/>
            <person name="Yamamoto N."/>
            <person name="Togashi T."/>
            <person name="Mori H."/>
            <person name="Watanabe T."/>
            <person name="Nemoto F."/>
            <person name="Kurokawa K."/>
            <person name="Hayashi T."/>
            <person name="Fukui M."/>
        </authorList>
    </citation>
    <scope>NUCLEOTIDE SEQUENCE [LARGE SCALE GENOMIC DNA]</scope>
</reference>
<dbReference type="NCBIfam" id="TIGR00229">
    <property type="entry name" value="sensory_box"/>
    <property type="match status" value="9"/>
</dbReference>
<dbReference type="PROSITE" id="PS50112">
    <property type="entry name" value="PAS"/>
    <property type="match status" value="10"/>
</dbReference>
<feature type="domain" description="PAS" evidence="1">
    <location>
        <begin position="387"/>
        <end position="429"/>
    </location>
</feature>
<name>A0A090ALU0_9GAMM</name>
<evidence type="ECO:0000259" key="2">
    <source>
        <dbReference type="PROSITE" id="PS50113"/>
    </source>
</evidence>
<feature type="domain" description="PAS" evidence="1">
    <location>
        <begin position="178"/>
        <end position="216"/>
    </location>
</feature>
<feature type="domain" description="PAS" evidence="1">
    <location>
        <begin position="1152"/>
        <end position="1195"/>
    </location>
</feature>
<dbReference type="PROSITE" id="PS50113">
    <property type="entry name" value="PAC"/>
    <property type="match status" value="1"/>
</dbReference>
<dbReference type="Gene3D" id="3.30.450.20">
    <property type="entry name" value="PAS domain"/>
    <property type="match status" value="11"/>
</dbReference>
<dbReference type="Pfam" id="PF13188">
    <property type="entry name" value="PAS_8"/>
    <property type="match status" value="1"/>
</dbReference>
<feature type="domain" description="PAS" evidence="1">
    <location>
        <begin position="887"/>
        <end position="942"/>
    </location>
</feature>
<dbReference type="OrthoDB" id="9807021at2"/>
<dbReference type="Pfam" id="PF08447">
    <property type="entry name" value="PAS_3"/>
    <property type="match status" value="1"/>
</dbReference>
<dbReference type="PANTHER" id="PTHR44757:SF2">
    <property type="entry name" value="BIOFILM ARCHITECTURE MAINTENANCE PROTEIN MBAA"/>
    <property type="match status" value="1"/>
</dbReference>
<dbReference type="Pfam" id="PF13426">
    <property type="entry name" value="PAS_9"/>
    <property type="match status" value="3"/>
</dbReference>
<feature type="domain" description="PAC" evidence="2">
    <location>
        <begin position="220"/>
        <end position="272"/>
    </location>
</feature>
<accession>A0A090ALU0</accession>
<feature type="domain" description="PAS" evidence="1">
    <location>
        <begin position="510"/>
        <end position="580"/>
    </location>
</feature>
<dbReference type="Proteomes" id="UP000031623">
    <property type="component" value="Chromosome"/>
</dbReference>
<dbReference type="InterPro" id="IPR035965">
    <property type="entry name" value="PAS-like_dom_sf"/>
</dbReference>
<dbReference type="EMBL" id="AP014633">
    <property type="protein sequence ID" value="BAP56130.1"/>
    <property type="molecule type" value="Genomic_DNA"/>
</dbReference>
<evidence type="ECO:0000313" key="4">
    <source>
        <dbReference type="Proteomes" id="UP000031623"/>
    </source>
</evidence>
<dbReference type="HOGENOM" id="CLU_250896_0_0_6"/>
<sequence>MHLNNLSHPHFFSNCKTLCCVISFDGTFRQINAEWERTLGYDSSHLPNSSYLDLVHPESYALTEATLYQLNETTESVTFFNRFLHYDSTYREILWQASRIAAESAFYVVGIEIPPTVQADCTTLQQENIALHGIINQLDNNLQELQTFFELTLRAKQECWLDWDLITNQITYSPFWNSLFGYSHEDLSTQNIWYSHIHPSDYYKVIKEVKNCLEDPTALYDNNHRLQHKEGSYRWVQSQGVVLRDNSGQATRLLIIFTDITSHKRTEEALVEYKKYEQIFLAQPNAILLIDNQGMIIDANPTALQLYGYARQTFLKLTTNDIFTTHVNLANLEFSIPQASYHKKQDKTIFPVEMITGPIMCQGKTYFVVVSRDITSEKQATQILTESETRYRLLFEAESDAIIVFDSNTLQIFDVNPAATSLYGYSREEWLQLNMENILDNIPLSLIDLRLAGKRRFHHILLHWHKKQGGTVFPVEISTGSYPFKDHTLVCATVRDITARKQAETALQKAEAFANALIQAAPVFLLAFTPSGKISLCNEVLLQALGYSLEEVINQDYKNLFPQAERPLIAESMSALLSQRERSILLENYLLTKTEQQLLVEWHASAVMGNDEQIVYVLCVGIDMSQRKKIQGQLRLFKRIVEVSHEAISISNADGQLVYANLAHAKLFKHSLKDIRQYNHRDYCTPETLELIEHEIKVSFQAGKTWEGILEVLDINKRQFPVWGRFDVIRDDKGHILFSFGLMHDASEQQYLEAILRYEHHQYRTIFHAAPLAIIYKNKENRIIRANHYFAAREGSEPEKLEGMVFHELLPEYAEQDYTDDLEVMNTGQAKLGLIEHLPKGIFRVDKIPYRDNAGNILGVIHFAIDISSYVQAEQLLRETQQAIQANEIRLRLTIEHLPIMVIAIDLNNHIVFWNQQCERVTGYSAAEVINNPHIWTWLYPDTIYRDNLFRVAQYMSKNHPENNRWLWKLTCKQGEQKMVAWSLINQVDMPGLLTVGVGEEVIEFEQTQQRQRDKEAKFNSVLQEHATHLRLIIENLPVMVGALDEQVNIVFWNRYCEQVTGYSTQEIVNNPQAWELLYPDLTVRQKVLKIWQQVIQTHRELHRFTMILTCKSGTQKKIMWSMLSDKIKIQGWAIWGVGVNMTVHQKIIHHHENRLKRLVQTLPMMVNAYDEQGQLIYWNQHCEQVTGYKSAEMLRSPPSLAQLYRSVQYQHDFPTQICLNSIAVPYETEITCQDGSVKIIAWSNYAEKFPIPGWKHWLIGEDITVTKKVHQLSSDITHSILYTALNQIDVAICITDESAKFVYMNRAFGKLYGTRSEDLMNRQFTLMVPRDNRNLSIREYFNFLNGNNGHCLSKTHQALHADGYVFKVTTNVYRAVQNSEQAYVVWIFT</sequence>
<feature type="domain" description="PAS" evidence="1">
    <location>
        <begin position="1026"/>
        <end position="1081"/>
    </location>
</feature>
<dbReference type="InterPro" id="IPR052155">
    <property type="entry name" value="Biofilm_reg_signaling"/>
</dbReference>
<dbReference type="KEGG" id="tig:THII_1833"/>
<keyword evidence="4" id="KW-1185">Reference proteome</keyword>
<proteinExistence type="predicted"/>
<dbReference type="Pfam" id="PF08448">
    <property type="entry name" value="PAS_4"/>
    <property type="match status" value="1"/>
</dbReference>
<dbReference type="SMART" id="SM00086">
    <property type="entry name" value="PAC"/>
    <property type="match status" value="4"/>
</dbReference>
<dbReference type="GO" id="GO:0006355">
    <property type="term" value="P:regulation of DNA-templated transcription"/>
    <property type="evidence" value="ECO:0007669"/>
    <property type="project" value="InterPro"/>
</dbReference>
<evidence type="ECO:0000259" key="1">
    <source>
        <dbReference type="PROSITE" id="PS50112"/>
    </source>
</evidence>
<dbReference type="InterPro" id="IPR013656">
    <property type="entry name" value="PAS_4"/>
</dbReference>
<evidence type="ECO:0000313" key="3">
    <source>
        <dbReference type="EMBL" id="BAP56130.1"/>
    </source>
</evidence>
<organism evidence="3 4">
    <name type="scientific">Thioploca ingrica</name>
    <dbReference type="NCBI Taxonomy" id="40754"/>
    <lineage>
        <taxon>Bacteria</taxon>
        <taxon>Pseudomonadati</taxon>
        <taxon>Pseudomonadota</taxon>
        <taxon>Gammaproteobacteria</taxon>
        <taxon>Thiotrichales</taxon>
        <taxon>Thiotrichaceae</taxon>
        <taxon>Thioploca</taxon>
    </lineage>
</organism>
<dbReference type="InterPro" id="IPR000014">
    <property type="entry name" value="PAS"/>
</dbReference>